<name>A0A1Y1YZT0_9FUNG</name>
<accession>A0A1Y1YZT0</accession>
<sequence length="603" mass="68751">MTEEYSHLQRIGLSGVIDAYPDSRFFIHWDCLEALEDSDPSPTDYSFEKTLKRYAAFCQIIWPLLWHPRCYVCCSGSSAVFSVTNFERAMRDDLSRQMIFIQLPTLCVREIASVVQITSFANGNTIQKEFLWDDKDLDDVAQKLKEITLGIPRIVRTSLIYLFYKKTTCPVFHVQECLESMKGVLIRGQRIPLELVRCHPAWCKIYGYLIAMFLLGVPFSYRDEVDLDGVKVPIWFLASKAHIPLQSRTPMENGNEISWLPTFSRWSVEQFIRMAKSADLGMNLTFLGALFSETSTASDATSSEVFFKTVIKYHMENSAEKRWDSMFYFLHDTVLHGASLSEATSTSTNLVQIAQGVTVCFSFRAMRDEIGVNFLNLEISRFRGLLDGQSGILVIFSTGLLCKDLKAYFPEDDEFARLEPGKYDLQKGRLVRKRKVACLFDVPEDISVFILFRPGLVKVIGEPEVVLLEHLMRNPGSVMWQACFEFFLVQEKGHQGSQLATPEEIPTCVLDISVKHINVVLKESGKVLLRHFGISANTKFKHLVGDLNLSDTAGFSYLWQVKQSTYSQSVNAFDIVEDDETIFLSLQPKLDTLDYWSTVAEKF</sequence>
<dbReference type="AlphaFoldDB" id="A0A1Y1YZT0"/>
<proteinExistence type="predicted"/>
<organism evidence="1 2">
    <name type="scientific">Basidiobolus meristosporus CBS 931.73</name>
    <dbReference type="NCBI Taxonomy" id="1314790"/>
    <lineage>
        <taxon>Eukaryota</taxon>
        <taxon>Fungi</taxon>
        <taxon>Fungi incertae sedis</taxon>
        <taxon>Zoopagomycota</taxon>
        <taxon>Entomophthoromycotina</taxon>
        <taxon>Basidiobolomycetes</taxon>
        <taxon>Basidiobolales</taxon>
        <taxon>Basidiobolaceae</taxon>
        <taxon>Basidiobolus</taxon>
    </lineage>
</organism>
<evidence type="ECO:0000313" key="1">
    <source>
        <dbReference type="EMBL" id="ORY03374.1"/>
    </source>
</evidence>
<dbReference type="EMBL" id="MCFE01000047">
    <property type="protein sequence ID" value="ORY03374.1"/>
    <property type="molecule type" value="Genomic_DNA"/>
</dbReference>
<dbReference type="Proteomes" id="UP000193498">
    <property type="component" value="Unassembled WGS sequence"/>
</dbReference>
<comment type="caution">
    <text evidence="1">The sequence shown here is derived from an EMBL/GenBank/DDBJ whole genome shotgun (WGS) entry which is preliminary data.</text>
</comment>
<dbReference type="InParanoid" id="A0A1Y1YZT0"/>
<reference evidence="1 2" key="1">
    <citation type="submission" date="2016-07" db="EMBL/GenBank/DDBJ databases">
        <title>Pervasive Adenine N6-methylation of Active Genes in Fungi.</title>
        <authorList>
            <consortium name="DOE Joint Genome Institute"/>
            <person name="Mondo S.J."/>
            <person name="Dannebaum R.O."/>
            <person name="Kuo R.C."/>
            <person name="Labutti K."/>
            <person name="Haridas S."/>
            <person name="Kuo A."/>
            <person name="Salamov A."/>
            <person name="Ahrendt S.R."/>
            <person name="Lipzen A."/>
            <person name="Sullivan W."/>
            <person name="Andreopoulos W.B."/>
            <person name="Clum A."/>
            <person name="Lindquist E."/>
            <person name="Daum C."/>
            <person name="Ramamoorthy G.K."/>
            <person name="Gryganskyi A."/>
            <person name="Culley D."/>
            <person name="Magnuson J.K."/>
            <person name="James T.Y."/>
            <person name="O'Malley M.A."/>
            <person name="Stajich J.E."/>
            <person name="Spatafora J.W."/>
            <person name="Visel A."/>
            <person name="Grigoriev I.V."/>
        </authorList>
    </citation>
    <scope>NUCLEOTIDE SEQUENCE [LARGE SCALE GENOMIC DNA]</scope>
    <source>
        <strain evidence="1 2">CBS 931.73</strain>
    </source>
</reference>
<protein>
    <submittedName>
        <fullName evidence="1">Uncharacterized protein</fullName>
    </submittedName>
</protein>
<evidence type="ECO:0000313" key="2">
    <source>
        <dbReference type="Proteomes" id="UP000193498"/>
    </source>
</evidence>
<keyword evidence="2" id="KW-1185">Reference proteome</keyword>
<gene>
    <name evidence="1" type="ORF">K493DRAFT_311738</name>
</gene>